<evidence type="ECO:0000313" key="3">
    <source>
        <dbReference type="EnsemblMetazoa" id="CJA49059.1"/>
    </source>
</evidence>
<feature type="transmembrane region" description="Helical" evidence="2">
    <location>
        <begin position="95"/>
        <end position="116"/>
    </location>
</feature>
<proteinExistence type="predicted"/>
<dbReference type="EnsemblMetazoa" id="CJA49059.1">
    <property type="protein sequence ID" value="CJA49059.1"/>
    <property type="gene ID" value="WBGene00271784"/>
</dbReference>
<accession>A0A8R1EV66</accession>
<evidence type="ECO:0000256" key="1">
    <source>
        <dbReference type="SAM" id="MobiDB-lite"/>
    </source>
</evidence>
<feature type="transmembrane region" description="Helical" evidence="2">
    <location>
        <begin position="21"/>
        <end position="43"/>
    </location>
</feature>
<sequence length="228" mass="25371">MKLEISEFEEMEPISPWCSPARTRTVGLCIGIFDFLFLTAAFLKSVQFLQLYGFNFFATSAVSSIGVLYAVHILCILACWYGLARRRSSWLVPKIVLKLTTVLICVSLTLILAFFVSSNSVLIGNAIAQGFNAEYYDHRAVIDMACLVIVGVSTALSVAQGWLLVLLINIYRQIREDELEELCEKALKKLARKEDGGAKKKNDTKRASRFLAAPEQPADPSVSFTTFI</sequence>
<keyword evidence="2" id="KW-0472">Membrane</keyword>
<keyword evidence="4" id="KW-1185">Reference proteome</keyword>
<evidence type="ECO:0000256" key="2">
    <source>
        <dbReference type="SAM" id="Phobius"/>
    </source>
</evidence>
<keyword evidence="2" id="KW-1133">Transmembrane helix</keyword>
<reference evidence="4" key="1">
    <citation type="submission" date="2010-08" db="EMBL/GenBank/DDBJ databases">
        <authorList>
            <consortium name="Caenorhabditis japonica Sequencing Consortium"/>
            <person name="Wilson R.K."/>
        </authorList>
    </citation>
    <scope>NUCLEOTIDE SEQUENCE [LARGE SCALE GENOMIC DNA]</scope>
    <source>
        <strain evidence="4">DF5081</strain>
    </source>
</reference>
<reference evidence="3" key="2">
    <citation type="submission" date="2022-06" db="UniProtKB">
        <authorList>
            <consortium name="EnsemblMetazoa"/>
        </authorList>
    </citation>
    <scope>IDENTIFICATION</scope>
    <source>
        <strain evidence="3">DF5081</strain>
    </source>
</reference>
<dbReference type="Proteomes" id="UP000005237">
    <property type="component" value="Unassembled WGS sequence"/>
</dbReference>
<dbReference type="AlphaFoldDB" id="A0A8R1EV66"/>
<evidence type="ECO:0000313" key="4">
    <source>
        <dbReference type="Proteomes" id="UP000005237"/>
    </source>
</evidence>
<keyword evidence="2" id="KW-0812">Transmembrane</keyword>
<feature type="transmembrane region" description="Helical" evidence="2">
    <location>
        <begin position="140"/>
        <end position="168"/>
    </location>
</feature>
<name>A0A8R1EV66_CAEJA</name>
<feature type="transmembrane region" description="Helical" evidence="2">
    <location>
        <begin position="55"/>
        <end position="83"/>
    </location>
</feature>
<feature type="region of interest" description="Disordered" evidence="1">
    <location>
        <begin position="194"/>
        <end position="228"/>
    </location>
</feature>
<organism evidence="3 4">
    <name type="scientific">Caenorhabditis japonica</name>
    <dbReference type="NCBI Taxonomy" id="281687"/>
    <lineage>
        <taxon>Eukaryota</taxon>
        <taxon>Metazoa</taxon>
        <taxon>Ecdysozoa</taxon>
        <taxon>Nematoda</taxon>
        <taxon>Chromadorea</taxon>
        <taxon>Rhabditida</taxon>
        <taxon>Rhabditina</taxon>
        <taxon>Rhabditomorpha</taxon>
        <taxon>Rhabditoidea</taxon>
        <taxon>Rhabditidae</taxon>
        <taxon>Peloderinae</taxon>
        <taxon>Caenorhabditis</taxon>
    </lineage>
</organism>
<protein>
    <submittedName>
        <fullName evidence="3">Uncharacterized protein</fullName>
    </submittedName>
</protein>
<feature type="compositionally biased region" description="Basic and acidic residues" evidence="1">
    <location>
        <begin position="194"/>
        <end position="206"/>
    </location>
</feature>